<comment type="caution">
    <text evidence="3">The sequence shown here is derived from an EMBL/GenBank/DDBJ whole genome shotgun (WGS) entry which is preliminary data.</text>
</comment>
<dbReference type="RefSeq" id="WP_207575061.1">
    <property type="nucleotide sequence ID" value="NZ_JAFNME010000011.1"/>
</dbReference>
<keyword evidence="4" id="KW-1185">Reference proteome</keyword>
<dbReference type="NCBIfam" id="TIGR04438">
    <property type="entry name" value="small_Trp_rich"/>
    <property type="match status" value="1"/>
</dbReference>
<evidence type="ECO:0000256" key="2">
    <source>
        <dbReference type="SAM" id="Phobius"/>
    </source>
</evidence>
<name>A0A939KDN3_9BURK</name>
<dbReference type="InterPro" id="IPR031044">
    <property type="entry name" value="Small_Trp_rich"/>
</dbReference>
<proteinExistence type="predicted"/>
<dbReference type="Proteomes" id="UP000664731">
    <property type="component" value="Unassembled WGS sequence"/>
</dbReference>
<keyword evidence="2" id="KW-0812">Transmembrane</keyword>
<organism evidence="3 4">
    <name type="scientific">Comamonas denitrificans</name>
    <dbReference type="NCBI Taxonomy" id="117506"/>
    <lineage>
        <taxon>Bacteria</taxon>
        <taxon>Pseudomonadati</taxon>
        <taxon>Pseudomonadota</taxon>
        <taxon>Betaproteobacteria</taxon>
        <taxon>Burkholderiales</taxon>
        <taxon>Comamonadaceae</taxon>
        <taxon>Comamonas</taxon>
    </lineage>
</organism>
<gene>
    <name evidence="3" type="ORF">J1777_06815</name>
</gene>
<dbReference type="EMBL" id="JAFNME010000011">
    <property type="protein sequence ID" value="MBO1249544.1"/>
    <property type="molecule type" value="Genomic_DNA"/>
</dbReference>
<keyword evidence="2" id="KW-1133">Transmembrane helix</keyword>
<feature type="compositionally biased region" description="Basic and acidic residues" evidence="1">
    <location>
        <begin position="65"/>
        <end position="78"/>
    </location>
</feature>
<feature type="transmembrane region" description="Helical" evidence="2">
    <location>
        <begin position="29"/>
        <end position="48"/>
    </location>
</feature>
<dbReference type="AlphaFoldDB" id="A0A939KDN3"/>
<evidence type="ECO:0000313" key="3">
    <source>
        <dbReference type="EMBL" id="MBO1249544.1"/>
    </source>
</evidence>
<keyword evidence="2" id="KW-0472">Membrane</keyword>
<evidence type="ECO:0000256" key="1">
    <source>
        <dbReference type="SAM" id="MobiDB-lite"/>
    </source>
</evidence>
<sequence length="87" mass="10281">MWLFSVAVLLAVLKALVQQEIVSFTWLAQLSWWWVIGMFGLTAAWWAYADFSGLTRCKAQERIDERKKERQRKAREALGHASQRQRR</sequence>
<evidence type="ECO:0000313" key="4">
    <source>
        <dbReference type="Proteomes" id="UP000664731"/>
    </source>
</evidence>
<reference evidence="3" key="1">
    <citation type="submission" date="2021-03" db="EMBL/GenBank/DDBJ databases">
        <title>Comamonas denitrificans.</title>
        <authorList>
            <person name="Finster K."/>
        </authorList>
    </citation>
    <scope>NUCLEOTIDE SEQUENCE</scope>
    <source>
        <strain evidence="3">MM2021_4</strain>
    </source>
</reference>
<feature type="region of interest" description="Disordered" evidence="1">
    <location>
        <begin position="65"/>
        <end position="87"/>
    </location>
</feature>
<protein>
    <submittedName>
        <fullName evidence="3">TIGR04438 family Trp-rich protein</fullName>
    </submittedName>
</protein>
<accession>A0A939KDN3</accession>